<dbReference type="InterPro" id="IPR018114">
    <property type="entry name" value="TRYPSIN_HIS"/>
</dbReference>
<feature type="region of interest" description="Disordered" evidence="6">
    <location>
        <begin position="84"/>
        <end position="119"/>
    </location>
</feature>
<feature type="compositionally biased region" description="Pro residues" evidence="6">
    <location>
        <begin position="98"/>
        <end position="112"/>
    </location>
</feature>
<evidence type="ECO:0000256" key="2">
    <source>
        <dbReference type="ARBA" id="ARBA00022525"/>
    </source>
</evidence>
<dbReference type="Proteomes" id="UP000092460">
    <property type="component" value="Unassembled WGS sequence"/>
</dbReference>
<dbReference type="InterPro" id="IPR001254">
    <property type="entry name" value="Trypsin_dom"/>
</dbReference>
<keyword evidence="9" id="KW-1185">Reference proteome</keyword>
<dbReference type="EMBL" id="JXJN01001085">
    <property type="status" value="NOT_ANNOTATED_CDS"/>
    <property type="molecule type" value="Genomic_DNA"/>
</dbReference>
<dbReference type="PANTHER" id="PTHR24258">
    <property type="entry name" value="SERINE PROTEASE-RELATED"/>
    <property type="match status" value="1"/>
</dbReference>
<dbReference type="GO" id="GO:0006508">
    <property type="term" value="P:proteolysis"/>
    <property type="evidence" value="ECO:0007669"/>
    <property type="project" value="InterPro"/>
</dbReference>
<evidence type="ECO:0000313" key="8">
    <source>
        <dbReference type="EnsemblMetazoa" id="GPPI003404-PA"/>
    </source>
</evidence>
<dbReference type="FunFam" id="2.40.10.10:FF:000038">
    <property type="entry name" value="Serine protease"/>
    <property type="match status" value="2"/>
</dbReference>
<dbReference type="EMBL" id="JXJN01001084">
    <property type="status" value="NOT_ANNOTATED_CDS"/>
    <property type="molecule type" value="Genomic_DNA"/>
</dbReference>
<comment type="subcellular location">
    <subcellularLocation>
        <location evidence="1">Secreted</location>
    </subcellularLocation>
</comment>
<dbReference type="InterPro" id="IPR041515">
    <property type="entry name" value="PPAF-2-like_Clip"/>
</dbReference>
<evidence type="ECO:0000256" key="4">
    <source>
        <dbReference type="ARBA" id="ARBA00068096"/>
    </source>
</evidence>
<evidence type="ECO:0000256" key="6">
    <source>
        <dbReference type="SAM" id="MobiDB-lite"/>
    </source>
</evidence>
<accession>A0A1B0ANZ5</accession>
<evidence type="ECO:0000256" key="1">
    <source>
        <dbReference type="ARBA" id="ARBA00004613"/>
    </source>
</evidence>
<evidence type="ECO:0000256" key="3">
    <source>
        <dbReference type="ARBA" id="ARBA00023157"/>
    </source>
</evidence>
<dbReference type="Gene3D" id="2.40.10.10">
    <property type="entry name" value="Trypsin-like serine proteases"/>
    <property type="match status" value="5"/>
</dbReference>
<dbReference type="EMBL" id="JXJN01001082">
    <property type="status" value="NOT_ANNOTATED_CDS"/>
    <property type="molecule type" value="Genomic_DNA"/>
</dbReference>
<dbReference type="EMBL" id="JXJN01001083">
    <property type="status" value="NOT_ANNOTATED_CDS"/>
    <property type="molecule type" value="Genomic_DNA"/>
</dbReference>
<dbReference type="InterPro" id="IPR043504">
    <property type="entry name" value="Peptidase_S1_PA_chymotrypsin"/>
</dbReference>
<keyword evidence="2" id="KW-0964">Secreted</keyword>
<name>A0A1B0ANZ5_9MUSC</name>
<feature type="domain" description="Peptidase S1" evidence="7">
    <location>
        <begin position="646"/>
        <end position="903"/>
    </location>
</feature>
<dbReference type="PROSITE" id="PS00134">
    <property type="entry name" value="TRYPSIN_HIS"/>
    <property type="match status" value="1"/>
</dbReference>
<dbReference type="Pfam" id="PF18322">
    <property type="entry name" value="CLIP_1"/>
    <property type="match status" value="1"/>
</dbReference>
<dbReference type="EnsemblMetazoa" id="GPPI003404-RA">
    <property type="protein sequence ID" value="GPPI003404-PA"/>
    <property type="gene ID" value="GPPI003404"/>
</dbReference>
<dbReference type="PRINTS" id="PR00722">
    <property type="entry name" value="CHYMOTRYPSIN"/>
</dbReference>
<proteinExistence type="predicted"/>
<evidence type="ECO:0000313" key="9">
    <source>
        <dbReference type="Proteomes" id="UP000092460"/>
    </source>
</evidence>
<organism evidence="8 9">
    <name type="scientific">Glossina palpalis gambiensis</name>
    <dbReference type="NCBI Taxonomy" id="67801"/>
    <lineage>
        <taxon>Eukaryota</taxon>
        <taxon>Metazoa</taxon>
        <taxon>Ecdysozoa</taxon>
        <taxon>Arthropoda</taxon>
        <taxon>Hexapoda</taxon>
        <taxon>Insecta</taxon>
        <taxon>Pterygota</taxon>
        <taxon>Neoptera</taxon>
        <taxon>Endopterygota</taxon>
        <taxon>Diptera</taxon>
        <taxon>Brachycera</taxon>
        <taxon>Muscomorpha</taxon>
        <taxon>Hippoboscoidea</taxon>
        <taxon>Glossinidae</taxon>
        <taxon>Glossina</taxon>
    </lineage>
</organism>
<reference evidence="9" key="1">
    <citation type="submission" date="2015-01" db="EMBL/GenBank/DDBJ databases">
        <authorList>
            <person name="Aksoy S."/>
            <person name="Warren W."/>
            <person name="Wilson R.K."/>
        </authorList>
    </citation>
    <scope>NUCLEOTIDE SEQUENCE [LARGE SCALE GENOMIC DNA]</scope>
    <source>
        <strain evidence="9">IAEA</strain>
    </source>
</reference>
<evidence type="ECO:0000256" key="5">
    <source>
        <dbReference type="ARBA" id="ARBA00076468"/>
    </source>
</evidence>
<dbReference type="PANTHER" id="PTHR24258:SF129">
    <property type="entry name" value="LP15124P-RELATED"/>
    <property type="match status" value="1"/>
</dbReference>
<dbReference type="GO" id="GO:0004252">
    <property type="term" value="F:serine-type endopeptidase activity"/>
    <property type="evidence" value="ECO:0007669"/>
    <property type="project" value="InterPro"/>
</dbReference>
<dbReference type="Pfam" id="PF00089">
    <property type="entry name" value="Trypsin"/>
    <property type="match status" value="4"/>
</dbReference>
<dbReference type="STRING" id="67801.A0A1B0ANZ5"/>
<dbReference type="CDD" id="cd00190">
    <property type="entry name" value="Tryp_SPc"/>
    <property type="match status" value="2"/>
</dbReference>
<dbReference type="InterPro" id="IPR009003">
    <property type="entry name" value="Peptidase_S1_PA"/>
</dbReference>
<dbReference type="GO" id="GO:0005576">
    <property type="term" value="C:extracellular region"/>
    <property type="evidence" value="ECO:0007669"/>
    <property type="project" value="UniProtKB-SubCell"/>
</dbReference>
<reference evidence="8" key="2">
    <citation type="submission" date="2020-05" db="UniProtKB">
        <authorList>
            <consortium name="EnsemblMetazoa"/>
        </authorList>
    </citation>
    <scope>IDENTIFICATION</scope>
    <source>
        <strain evidence="8">IAEA</strain>
    </source>
</reference>
<evidence type="ECO:0000259" key="7">
    <source>
        <dbReference type="PROSITE" id="PS50240"/>
    </source>
</evidence>
<keyword evidence="3" id="KW-1015">Disulfide bond</keyword>
<sequence length="914" mass="100630">MSAIIPVSTKSWHNDLIPKIASNFVEDNRISFNELQFSFRFSLRQRMAAKLILLVSCALVAQVHSQVTLDELIKGIFTTKKTTDVDPPPTVTIRTAPMPNPDPTPAPTPAPTSNPDANRTGQFGKYKSCGLNKECVPRHLCVDGTISTTGENFIDIRIDGDVCIYNEACCDLPNKRTKSVIPALPPEPHDGCGWRNQNGVGFKISIKQDEAEFGEFPWMLAILRVEENGDNDVIFLYECGGSLIAPNVALTAAHCVRQTRLGLYYELHESFMCAGGELGKDTCKGDGGSPLVCPIPGVKDRYYQAGIVAWGIGCNEVNVPGVYASIPYARQWISDKLISRSNGDNDVIFLYECGGSLIAPNVALTAAHCVINREARQLIVRAGEWDTQNTNEILPHVDKQVKEKIVHEKYSRGTLYNDVALLILEEPYRWEENIRPVCLPEPNTNFDGLRCFATGWGKDTFGREGKYQVILKKIELPVVPHSTCENQLRQTRLGLYFNLHKTFLCAGGELGKDTCKGDGGSPLVCPIPGVKDRYYQAGIVAWGIGCNDPNVPGVYASVPSARQWISEKLAARGVNFSDFTTLRQRMAAKLILLVTCVLIIQVHGQVPFDSLLDVIVTSQKQTDFNESTQVLISESTASHKGCGWQYQSGLDFSNSNEAEFGEFPWMVAILSAEGINDNDKIYLYACGGSLVGSNIVLTAANCVVNHEAQKLMVRAGEWDTQSTNEILPHVDKQVKEIIVHENYDRNTLHNDVALLILEESLHWEENIRPICLPEPNINFDGSKCLASGWGKDKQGREGRYQVILKSIALQVVPHSTCEDQLRQAGLGVNFNLHKSFLCAGGEIGKDTCKGDAGSPLVCPIPGFKDRYYQAGIVAWGIGCGAQNVPGVYTSIPQARQWISDQLLTRGANFSDFTP</sequence>
<dbReference type="AlphaFoldDB" id="A0A1B0ANZ5"/>
<dbReference type="InterPro" id="IPR001314">
    <property type="entry name" value="Peptidase_S1A"/>
</dbReference>
<protein>
    <recommendedName>
        <fullName evidence="4">Phenoloxidase-activating factor 2</fullName>
    </recommendedName>
    <alternativeName>
        <fullName evidence="5">Prophenoloxidase-activating factor II</fullName>
    </alternativeName>
</protein>
<dbReference type="SMART" id="SM00020">
    <property type="entry name" value="Tryp_SPc"/>
    <property type="match status" value="3"/>
</dbReference>
<dbReference type="EMBL" id="JXJN01001081">
    <property type="status" value="NOT_ANNOTATED_CDS"/>
    <property type="molecule type" value="Genomic_DNA"/>
</dbReference>
<dbReference type="PROSITE" id="PS50240">
    <property type="entry name" value="TRYPSIN_DOM"/>
    <property type="match status" value="3"/>
</dbReference>
<dbReference type="SUPFAM" id="SSF50494">
    <property type="entry name" value="Trypsin-like serine proteases"/>
    <property type="match status" value="3"/>
</dbReference>
<feature type="domain" description="Peptidase S1" evidence="7">
    <location>
        <begin position="318"/>
        <end position="570"/>
    </location>
</feature>
<dbReference type="VEuPathDB" id="VectorBase:GPPI003404"/>
<feature type="domain" description="Peptidase S1" evidence="7">
    <location>
        <begin position="156"/>
        <end position="323"/>
    </location>
</feature>